<name>A0A0F9PGN9_9ZZZZ</name>
<gene>
    <name evidence="2" type="ORF">LCGC14_0845450</name>
</gene>
<reference evidence="2" key="1">
    <citation type="journal article" date="2015" name="Nature">
        <title>Complex archaea that bridge the gap between prokaryotes and eukaryotes.</title>
        <authorList>
            <person name="Spang A."/>
            <person name="Saw J.H."/>
            <person name="Jorgensen S.L."/>
            <person name="Zaremba-Niedzwiedzka K."/>
            <person name="Martijn J."/>
            <person name="Lind A.E."/>
            <person name="van Eijk R."/>
            <person name="Schleper C."/>
            <person name="Guy L."/>
            <person name="Ettema T.J."/>
        </authorList>
    </citation>
    <scope>NUCLEOTIDE SEQUENCE</scope>
</reference>
<accession>A0A0F9PGN9</accession>
<feature type="compositionally biased region" description="Basic and acidic residues" evidence="1">
    <location>
        <begin position="40"/>
        <end position="50"/>
    </location>
</feature>
<comment type="caution">
    <text evidence="2">The sequence shown here is derived from an EMBL/GenBank/DDBJ whole genome shotgun (WGS) entry which is preliminary data.</text>
</comment>
<organism evidence="2">
    <name type="scientific">marine sediment metagenome</name>
    <dbReference type="NCBI Taxonomy" id="412755"/>
    <lineage>
        <taxon>unclassified sequences</taxon>
        <taxon>metagenomes</taxon>
        <taxon>ecological metagenomes</taxon>
    </lineage>
</organism>
<evidence type="ECO:0008006" key="3">
    <source>
        <dbReference type="Google" id="ProtNLM"/>
    </source>
</evidence>
<evidence type="ECO:0000313" key="2">
    <source>
        <dbReference type="EMBL" id="KKN29289.1"/>
    </source>
</evidence>
<dbReference type="EMBL" id="LAZR01002497">
    <property type="protein sequence ID" value="KKN29289.1"/>
    <property type="molecule type" value="Genomic_DNA"/>
</dbReference>
<feature type="region of interest" description="Disordered" evidence="1">
    <location>
        <begin position="40"/>
        <end position="62"/>
    </location>
</feature>
<proteinExistence type="predicted"/>
<protein>
    <recommendedName>
        <fullName evidence="3">Ribbon-helix-helix protein CopG domain-containing protein</fullName>
    </recommendedName>
</protein>
<sequence>MGQFHATIGDDTWDRLTELASQAKVHEGKMLDLIVEEYYKQHKQPEDSRTRRTRTPTKRERG</sequence>
<dbReference type="AlphaFoldDB" id="A0A0F9PGN9"/>
<evidence type="ECO:0000256" key="1">
    <source>
        <dbReference type="SAM" id="MobiDB-lite"/>
    </source>
</evidence>